<comment type="caution">
    <text evidence="2">The sequence shown here is derived from an EMBL/GenBank/DDBJ whole genome shotgun (WGS) entry which is preliminary data.</text>
</comment>
<dbReference type="Pfam" id="PF01243">
    <property type="entry name" value="PNPOx_N"/>
    <property type="match status" value="1"/>
</dbReference>
<proteinExistence type="predicted"/>
<evidence type="ECO:0000313" key="2">
    <source>
        <dbReference type="EMBL" id="MCP2160495.1"/>
    </source>
</evidence>
<dbReference type="Gene3D" id="2.30.110.10">
    <property type="entry name" value="Electron Transport, Fmn-binding Protein, Chain A"/>
    <property type="match status" value="1"/>
</dbReference>
<dbReference type="InterPro" id="IPR011576">
    <property type="entry name" value="Pyridox_Oxase_N"/>
</dbReference>
<dbReference type="InterPro" id="IPR024029">
    <property type="entry name" value="Pyridox_Oxase_FMN-dep"/>
</dbReference>
<reference evidence="2 3" key="1">
    <citation type="submission" date="2022-06" db="EMBL/GenBank/DDBJ databases">
        <title>Genomic Encyclopedia of Archaeal and Bacterial Type Strains, Phase II (KMG-II): from individual species to whole genera.</title>
        <authorList>
            <person name="Goeker M."/>
        </authorList>
    </citation>
    <scope>NUCLEOTIDE SEQUENCE [LARGE SCALE GENOMIC DNA]</scope>
    <source>
        <strain evidence="2 3">DSM 45037</strain>
    </source>
</reference>
<dbReference type="SUPFAM" id="SSF50475">
    <property type="entry name" value="FMN-binding split barrel"/>
    <property type="match status" value="1"/>
</dbReference>
<evidence type="ECO:0000259" key="1">
    <source>
        <dbReference type="Pfam" id="PF01243"/>
    </source>
</evidence>
<sequence length="210" mass="23395">MTTAGPTDHTVTSVAQLEDIVGTPNQRAATKVRGRLSDVHREWIAASPFVVLSTVDADGRVDASPKGDPAGFVHVLDDTTIAIPERPGNRRVDGYRNILQTRRAGTLFLVPGRGDTLRVNGHARIVSDAPYFDAMVVQGNRPILAVEVTVDEVFFHCAKAFLRSHLWDPTTWHPDELPTVAEIAHRVHTDSDLAELQEHYRDDNYRRLLY</sequence>
<gene>
    <name evidence="2" type="ORF">LX12_001682</name>
</gene>
<dbReference type="InterPro" id="IPR012349">
    <property type="entry name" value="Split_barrel_FMN-bd"/>
</dbReference>
<dbReference type="EMBL" id="JAMTCG010000003">
    <property type="protein sequence ID" value="MCP2160495.1"/>
    <property type="molecule type" value="Genomic_DNA"/>
</dbReference>
<dbReference type="RefSeq" id="WP_253654085.1">
    <property type="nucleotide sequence ID" value="NZ_BAAAOE010000003.1"/>
</dbReference>
<dbReference type="PANTHER" id="PTHR42815">
    <property type="entry name" value="FAD-BINDING, PUTATIVE (AFU_ORTHOLOGUE AFUA_6G07600)-RELATED"/>
    <property type="match status" value="1"/>
</dbReference>
<dbReference type="Proteomes" id="UP001205740">
    <property type="component" value="Unassembled WGS sequence"/>
</dbReference>
<dbReference type="NCBIfam" id="TIGR04025">
    <property type="entry name" value="PPOX_FMN_DR2398"/>
    <property type="match status" value="1"/>
</dbReference>
<accession>A0ABT1H1H3</accession>
<keyword evidence="3" id="KW-1185">Reference proteome</keyword>
<feature type="domain" description="Pyridoxamine 5'-phosphate oxidase N-terminal" evidence="1">
    <location>
        <begin position="37"/>
        <end position="157"/>
    </location>
</feature>
<organism evidence="2 3">
    <name type="scientific">Williamsia serinedens</name>
    <dbReference type="NCBI Taxonomy" id="391736"/>
    <lineage>
        <taxon>Bacteria</taxon>
        <taxon>Bacillati</taxon>
        <taxon>Actinomycetota</taxon>
        <taxon>Actinomycetes</taxon>
        <taxon>Mycobacteriales</taxon>
        <taxon>Nocardiaceae</taxon>
        <taxon>Williamsia</taxon>
    </lineage>
</organism>
<dbReference type="PANTHER" id="PTHR42815:SF2">
    <property type="entry name" value="FAD-BINDING, PUTATIVE (AFU_ORTHOLOGUE AFUA_6G07600)-RELATED"/>
    <property type="match status" value="1"/>
</dbReference>
<name>A0ABT1H1H3_9NOCA</name>
<evidence type="ECO:0000313" key="3">
    <source>
        <dbReference type="Proteomes" id="UP001205740"/>
    </source>
</evidence>
<protein>
    <recommendedName>
        <fullName evidence="1">Pyridoxamine 5'-phosphate oxidase N-terminal domain-containing protein</fullName>
    </recommendedName>
</protein>